<evidence type="ECO:0000313" key="6">
    <source>
        <dbReference type="EMBL" id="AUG56451.1"/>
    </source>
</evidence>
<dbReference type="InterPro" id="IPR001789">
    <property type="entry name" value="Sig_transdc_resp-reg_receiver"/>
</dbReference>
<accession>A0A2K9EIV8</accession>
<evidence type="ECO:0000313" key="7">
    <source>
        <dbReference type="Proteomes" id="UP000233534"/>
    </source>
</evidence>
<dbReference type="SMART" id="SM00448">
    <property type="entry name" value="REC"/>
    <property type="match status" value="1"/>
</dbReference>
<reference evidence="6 7" key="1">
    <citation type="submission" date="2017-12" db="EMBL/GenBank/DDBJ databases">
        <title>Complete genome sequence of Herbivorax saccincola GGR1, a novel Cellulosome-producing hydrolytic bacterium in a thermophilic biogas plant, established by Illumina and Nanopore MinION sequencing.</title>
        <authorList>
            <person name="Pechtl A."/>
            <person name="Ruckert C."/>
            <person name="Koeck D.E."/>
            <person name="Maus I."/>
            <person name="Winkler A."/>
            <person name="Kalinowski J."/>
            <person name="Puhler A."/>
            <person name="Schwarz W.W."/>
            <person name="Zverlov V.V."/>
            <person name="Schluter A."/>
            <person name="Liebl W."/>
        </authorList>
    </citation>
    <scope>NUCLEOTIDE SEQUENCE [LARGE SCALE GENOMIC DNA]</scope>
    <source>
        <strain evidence="7">SR1</strain>
    </source>
</reference>
<dbReference type="Gene3D" id="3.40.50.2300">
    <property type="match status" value="1"/>
</dbReference>
<keyword evidence="7" id="KW-1185">Reference proteome</keyword>
<dbReference type="GO" id="GO:0000160">
    <property type="term" value="P:phosphorelay signal transduction system"/>
    <property type="evidence" value="ECO:0007669"/>
    <property type="project" value="InterPro"/>
</dbReference>
<dbReference type="RefSeq" id="WP_101298874.1">
    <property type="nucleotide sequence ID" value="NZ_CP025197.1"/>
</dbReference>
<comment type="function">
    <text evidence="3">May play the central regulatory role in sporulation. It may be an element of the effector pathway responsible for the activation of sporulation genes in response to nutritional stress. Spo0A may act in concert with spo0H (a sigma factor) to control the expression of some genes that are critical to the sporulation process.</text>
</comment>
<dbReference type="PROSITE" id="PS50110">
    <property type="entry name" value="RESPONSE_REGULATORY"/>
    <property type="match status" value="1"/>
</dbReference>
<name>A0A2K9EIV8_9FIRM</name>
<dbReference type="EMBL" id="CP025197">
    <property type="protein sequence ID" value="AUG56451.1"/>
    <property type="molecule type" value="Genomic_DNA"/>
</dbReference>
<feature type="modified residue" description="4-aspartylphosphate" evidence="4">
    <location>
        <position position="67"/>
    </location>
</feature>
<gene>
    <name evidence="6" type="primary">hupR1</name>
    <name evidence="6" type="ORF">HVS_02480</name>
</gene>
<dbReference type="SUPFAM" id="SSF52172">
    <property type="entry name" value="CheY-like"/>
    <property type="match status" value="1"/>
</dbReference>
<evidence type="ECO:0000256" key="4">
    <source>
        <dbReference type="PROSITE-ProRule" id="PRU00169"/>
    </source>
</evidence>
<dbReference type="Pfam" id="PF00072">
    <property type="entry name" value="Response_reg"/>
    <property type="match status" value="1"/>
</dbReference>
<dbReference type="AlphaFoldDB" id="A0A2K9EIV8"/>
<evidence type="ECO:0000256" key="1">
    <source>
        <dbReference type="ARBA" id="ARBA00018672"/>
    </source>
</evidence>
<dbReference type="InterPro" id="IPR050595">
    <property type="entry name" value="Bact_response_regulator"/>
</dbReference>
<evidence type="ECO:0000259" key="5">
    <source>
        <dbReference type="PROSITE" id="PS50110"/>
    </source>
</evidence>
<evidence type="ECO:0000256" key="3">
    <source>
        <dbReference type="ARBA" id="ARBA00024867"/>
    </source>
</evidence>
<feature type="domain" description="Response regulatory" evidence="5">
    <location>
        <begin position="10"/>
        <end position="133"/>
    </location>
</feature>
<sequence length="229" mass="26030">MNCEFSNNSAIILVDDEKIVLDSLKSELATYIDDKYTIEISESGSEALELVDELLNEGYDIPVIICDYIMPGMKGDVLLSKVHQKSPDTFKILLTGQAVLEGVANAINNANLYKYFDKPWDKEELKKAVIDSLELYHIKKKQHKNLQFLSGKETQIKEKIQKTKNSLIEKQCLNPEEANKIIADLNTLKEMYTTVLKLKNMINLCDAEKISGIESEVNKLKDMLKLVEQ</sequence>
<dbReference type="KEGG" id="hsc:HVS_02480"/>
<dbReference type="InterPro" id="IPR011006">
    <property type="entry name" value="CheY-like_superfamily"/>
</dbReference>
<organism evidence="6 7">
    <name type="scientific">Acetivibrio saccincola</name>
    <dbReference type="NCBI Taxonomy" id="1677857"/>
    <lineage>
        <taxon>Bacteria</taxon>
        <taxon>Bacillati</taxon>
        <taxon>Bacillota</taxon>
        <taxon>Clostridia</taxon>
        <taxon>Eubacteriales</taxon>
        <taxon>Oscillospiraceae</taxon>
        <taxon>Acetivibrio</taxon>
    </lineage>
</organism>
<proteinExistence type="predicted"/>
<dbReference type="PANTHER" id="PTHR44591">
    <property type="entry name" value="STRESS RESPONSE REGULATOR PROTEIN 1"/>
    <property type="match status" value="1"/>
</dbReference>
<dbReference type="PANTHER" id="PTHR44591:SF19">
    <property type="entry name" value="TWO-COMPONENT RESPONSE REGULATOR-RELATED"/>
    <property type="match status" value="1"/>
</dbReference>
<keyword evidence="2 4" id="KW-0597">Phosphoprotein</keyword>
<protein>
    <recommendedName>
        <fullName evidence="1">Stage 0 sporulation protein A homolog</fullName>
    </recommendedName>
</protein>
<dbReference type="Proteomes" id="UP000233534">
    <property type="component" value="Chromosome"/>
</dbReference>
<evidence type="ECO:0000256" key="2">
    <source>
        <dbReference type="ARBA" id="ARBA00022553"/>
    </source>
</evidence>